<keyword evidence="3" id="KW-0716">Sensory transduction</keyword>
<keyword evidence="4 10" id="KW-0812">Transmembrane</keyword>
<dbReference type="GO" id="GO:0007165">
    <property type="term" value="P:signal transduction"/>
    <property type="evidence" value="ECO:0007669"/>
    <property type="project" value="UniProtKB-KW"/>
</dbReference>
<protein>
    <recommendedName>
        <fullName evidence="13">Odorant receptor</fullName>
    </recommendedName>
</protein>
<feature type="transmembrane region" description="Helical" evidence="10">
    <location>
        <begin position="310"/>
        <end position="331"/>
    </location>
</feature>
<accession>A0A834IXT1</accession>
<evidence type="ECO:0000256" key="5">
    <source>
        <dbReference type="ARBA" id="ARBA00022725"/>
    </source>
</evidence>
<dbReference type="PANTHER" id="PTHR21137:SF35">
    <property type="entry name" value="ODORANT RECEPTOR 19A-RELATED"/>
    <property type="match status" value="1"/>
</dbReference>
<reference evidence="11" key="1">
    <citation type="journal article" date="2020" name="G3 (Bethesda)">
        <title>High-Quality Assemblies for Three Invasive Social Wasps from the &lt;i&gt;Vespula&lt;/i&gt; Genus.</title>
        <authorList>
            <person name="Harrop T.W.R."/>
            <person name="Guhlin J."/>
            <person name="McLaughlin G.M."/>
            <person name="Permina E."/>
            <person name="Stockwell P."/>
            <person name="Gilligan J."/>
            <person name="Le Lec M.F."/>
            <person name="Gruber M.A.M."/>
            <person name="Quinn O."/>
            <person name="Lovegrove M."/>
            <person name="Duncan E.J."/>
            <person name="Remnant E.J."/>
            <person name="Van Eeckhoven J."/>
            <person name="Graham B."/>
            <person name="Knapp R.A."/>
            <person name="Langford K.W."/>
            <person name="Kronenberg Z."/>
            <person name="Press M.O."/>
            <person name="Eacker S.M."/>
            <person name="Wilson-Rankin E.E."/>
            <person name="Purcell J."/>
            <person name="Lester P.J."/>
            <person name="Dearden P.K."/>
        </authorList>
    </citation>
    <scope>NUCLEOTIDE SEQUENCE</scope>
    <source>
        <strain evidence="11">Marl-1</strain>
    </source>
</reference>
<keyword evidence="7 10" id="KW-0472">Membrane</keyword>
<evidence type="ECO:0000313" key="11">
    <source>
        <dbReference type="EMBL" id="KAF7378683.1"/>
    </source>
</evidence>
<evidence type="ECO:0000256" key="3">
    <source>
        <dbReference type="ARBA" id="ARBA00022606"/>
    </source>
</evidence>
<proteinExistence type="predicted"/>
<evidence type="ECO:0000313" key="12">
    <source>
        <dbReference type="Proteomes" id="UP000614350"/>
    </source>
</evidence>
<comment type="subcellular location">
    <subcellularLocation>
        <location evidence="1">Cell membrane</location>
        <topology evidence="1">Multi-pass membrane protein</topology>
    </subcellularLocation>
</comment>
<evidence type="ECO:0000256" key="8">
    <source>
        <dbReference type="ARBA" id="ARBA00023170"/>
    </source>
</evidence>
<feature type="transmembrane region" description="Helical" evidence="10">
    <location>
        <begin position="182"/>
        <end position="204"/>
    </location>
</feature>
<evidence type="ECO:0000256" key="4">
    <source>
        <dbReference type="ARBA" id="ARBA00022692"/>
    </source>
</evidence>
<evidence type="ECO:0000256" key="1">
    <source>
        <dbReference type="ARBA" id="ARBA00004651"/>
    </source>
</evidence>
<keyword evidence="6 10" id="KW-1133">Transmembrane helix</keyword>
<evidence type="ECO:0000256" key="10">
    <source>
        <dbReference type="SAM" id="Phobius"/>
    </source>
</evidence>
<dbReference type="EMBL" id="JACSEA010000025">
    <property type="protein sequence ID" value="KAF7378683.1"/>
    <property type="molecule type" value="Genomic_DNA"/>
</dbReference>
<evidence type="ECO:0008006" key="13">
    <source>
        <dbReference type="Google" id="ProtNLM"/>
    </source>
</evidence>
<dbReference type="PANTHER" id="PTHR21137">
    <property type="entry name" value="ODORANT RECEPTOR"/>
    <property type="match status" value="1"/>
</dbReference>
<keyword evidence="9" id="KW-0807">Transducer</keyword>
<keyword evidence="2" id="KW-1003">Cell membrane</keyword>
<keyword evidence="8" id="KW-0675">Receptor</keyword>
<name>A0A834IXT1_VESVU</name>
<dbReference type="AlphaFoldDB" id="A0A834IXT1"/>
<keyword evidence="12" id="KW-1185">Reference proteome</keyword>
<organism evidence="11 12">
    <name type="scientific">Vespula vulgaris</name>
    <name type="common">Yellow jacket</name>
    <name type="synonym">Wasp</name>
    <dbReference type="NCBI Taxonomy" id="7454"/>
    <lineage>
        <taxon>Eukaryota</taxon>
        <taxon>Metazoa</taxon>
        <taxon>Ecdysozoa</taxon>
        <taxon>Arthropoda</taxon>
        <taxon>Hexapoda</taxon>
        <taxon>Insecta</taxon>
        <taxon>Pterygota</taxon>
        <taxon>Neoptera</taxon>
        <taxon>Endopterygota</taxon>
        <taxon>Hymenoptera</taxon>
        <taxon>Apocrita</taxon>
        <taxon>Aculeata</taxon>
        <taxon>Vespoidea</taxon>
        <taxon>Vespidae</taxon>
        <taxon>Vespinae</taxon>
        <taxon>Vespula</taxon>
    </lineage>
</organism>
<feature type="transmembrane region" description="Helical" evidence="10">
    <location>
        <begin position="126"/>
        <end position="146"/>
    </location>
</feature>
<evidence type="ECO:0000256" key="6">
    <source>
        <dbReference type="ARBA" id="ARBA00022989"/>
    </source>
</evidence>
<evidence type="ECO:0000256" key="9">
    <source>
        <dbReference type="ARBA" id="ARBA00023224"/>
    </source>
</evidence>
<sequence>MEEDSIEELGIANVRKSFIWSSRFLKCMGIWPLKNYVPIFLFFFIYLSLHCSLTLAQLFWAPKTMENVVSNIAENIALTMTLTKITIARMNREALRKLFTEIEEYSLTQKYETKKEKLTFLNYTKLPPYFIIIIASSMALVEILYYTSRLIEGIQIAKENNSMGYKLPYRTLEIMDLRDSRIYALICAYQIIFVPCIVLGYVGFDCMFVKTVLNSSENYHEGMKELVLRHYRLIRLTEKLEHNFNFPIMQQLLGTTIHICISGYYVLMSTNFGNAIYNYDWYNLPVTDSKFFLICMIRTKKPQFLTSGKFAVLSLSIFTDILKTSMGYLSVLRTFL</sequence>
<evidence type="ECO:0000256" key="2">
    <source>
        <dbReference type="ARBA" id="ARBA00022475"/>
    </source>
</evidence>
<evidence type="ECO:0000256" key="7">
    <source>
        <dbReference type="ARBA" id="ARBA00023136"/>
    </source>
</evidence>
<dbReference type="GO" id="GO:0005549">
    <property type="term" value="F:odorant binding"/>
    <property type="evidence" value="ECO:0007669"/>
    <property type="project" value="InterPro"/>
</dbReference>
<dbReference type="GO" id="GO:0004984">
    <property type="term" value="F:olfactory receptor activity"/>
    <property type="evidence" value="ECO:0007669"/>
    <property type="project" value="InterPro"/>
</dbReference>
<gene>
    <name evidence="11" type="ORF">HZH66_015470</name>
</gene>
<feature type="transmembrane region" description="Helical" evidence="10">
    <location>
        <begin position="248"/>
        <end position="267"/>
    </location>
</feature>
<dbReference type="InterPro" id="IPR004117">
    <property type="entry name" value="7tm6_olfct_rcpt"/>
</dbReference>
<feature type="transmembrane region" description="Helical" evidence="10">
    <location>
        <begin position="36"/>
        <end position="60"/>
    </location>
</feature>
<keyword evidence="5" id="KW-0552">Olfaction</keyword>
<dbReference type="GO" id="GO:0005886">
    <property type="term" value="C:plasma membrane"/>
    <property type="evidence" value="ECO:0007669"/>
    <property type="project" value="UniProtKB-SubCell"/>
</dbReference>
<comment type="caution">
    <text evidence="11">The sequence shown here is derived from an EMBL/GenBank/DDBJ whole genome shotgun (WGS) entry which is preliminary data.</text>
</comment>
<dbReference type="Pfam" id="PF02949">
    <property type="entry name" value="7tm_6"/>
    <property type="match status" value="1"/>
</dbReference>
<dbReference type="Proteomes" id="UP000614350">
    <property type="component" value="Unassembled WGS sequence"/>
</dbReference>